<dbReference type="PANTHER" id="PTHR47623:SF1">
    <property type="entry name" value="OS09G0287300 PROTEIN"/>
    <property type="match status" value="1"/>
</dbReference>
<evidence type="ECO:0000313" key="2">
    <source>
        <dbReference type="Proteomes" id="UP000018542"/>
    </source>
</evidence>
<dbReference type="AlphaFoldDB" id="V5SEH5"/>
<dbReference type="HOGENOM" id="CLU_084603_2_3_5"/>
<dbReference type="PANTHER" id="PTHR47623">
    <property type="entry name" value="OS09G0287300 PROTEIN"/>
    <property type="match status" value="1"/>
</dbReference>
<proteinExistence type="predicted"/>
<dbReference type="InterPro" id="IPR029033">
    <property type="entry name" value="His_PPase_superfam"/>
</dbReference>
<organism evidence="1 2">
    <name type="scientific">Hyphomicrobium nitrativorans NL23</name>
    <dbReference type="NCBI Taxonomy" id="1029756"/>
    <lineage>
        <taxon>Bacteria</taxon>
        <taxon>Pseudomonadati</taxon>
        <taxon>Pseudomonadota</taxon>
        <taxon>Alphaproteobacteria</taxon>
        <taxon>Hyphomicrobiales</taxon>
        <taxon>Hyphomicrobiaceae</taxon>
        <taxon>Hyphomicrobium</taxon>
    </lineage>
</organism>
<gene>
    <name evidence="1" type="ORF">W911_07975</name>
</gene>
<dbReference type="Gene3D" id="3.40.50.1240">
    <property type="entry name" value="Phosphoglycerate mutase-like"/>
    <property type="match status" value="1"/>
</dbReference>
<dbReference type="Proteomes" id="UP000018542">
    <property type="component" value="Chromosome"/>
</dbReference>
<accession>V5SEH5</accession>
<sequence length="171" mass="18567">MLTLTLLRHAKSSWTDPSLDDHDRPLAKRGVKAVPLVADFMRREGISPDIVLCSDAMRTRATLALLLAQLGTPNPRVVYDETLYLAAPQTILSAVAETGEKHVLVVGHNPGLHALTLELVGDGNHKLLSALAREFPTAALAVLTFDVASWNDVKPLSGHLKHFTTPRKLAD</sequence>
<dbReference type="OrthoDB" id="9810154at2"/>
<keyword evidence="2" id="KW-1185">Reference proteome</keyword>
<dbReference type="Pfam" id="PF00300">
    <property type="entry name" value="His_Phos_1"/>
    <property type="match status" value="1"/>
</dbReference>
<name>V5SEH5_9HYPH</name>
<dbReference type="SUPFAM" id="SSF53254">
    <property type="entry name" value="Phosphoglycerate mutase-like"/>
    <property type="match status" value="1"/>
</dbReference>
<evidence type="ECO:0000313" key="1">
    <source>
        <dbReference type="EMBL" id="AHB48349.1"/>
    </source>
</evidence>
<dbReference type="InterPro" id="IPR013078">
    <property type="entry name" value="His_Pase_superF_clade-1"/>
</dbReference>
<dbReference type="PATRIC" id="fig|1029756.8.peg.1666"/>
<dbReference type="KEGG" id="hni:W911_07975"/>
<dbReference type="CDD" id="cd07067">
    <property type="entry name" value="HP_PGM_like"/>
    <property type="match status" value="1"/>
</dbReference>
<dbReference type="SMART" id="SM00855">
    <property type="entry name" value="PGAM"/>
    <property type="match status" value="1"/>
</dbReference>
<dbReference type="RefSeq" id="WP_023786978.1">
    <property type="nucleotide sequence ID" value="NC_022997.1"/>
</dbReference>
<dbReference type="EMBL" id="CP006912">
    <property type="protein sequence ID" value="AHB48349.1"/>
    <property type="molecule type" value="Genomic_DNA"/>
</dbReference>
<reference evidence="1 2" key="1">
    <citation type="journal article" date="2014" name="Genome Announc.">
        <title>Complete Genome Sequence of Hyphomicrobium nitrativorans Strain NL23, a Denitrifying Bacterium Isolated from Biofilm of a Methanol-Fed Denitrification System Treating Seawater at the Montreal Biodome.</title>
        <authorList>
            <person name="Martineau C."/>
            <person name="Villeneuve C."/>
            <person name="Mauffrey F."/>
            <person name="Villemur R."/>
        </authorList>
    </citation>
    <scope>NUCLEOTIDE SEQUENCE [LARGE SCALE GENOMIC DNA]</scope>
    <source>
        <strain evidence="1">NL23</strain>
    </source>
</reference>
<protein>
    <submittedName>
        <fullName evidence="1">Phosphohistidine phosphatase</fullName>
    </submittedName>
</protein>